<protein>
    <submittedName>
        <fullName evidence="2">NAD-P-binding protein</fullName>
    </submittedName>
</protein>
<proteinExistence type="predicted"/>
<dbReference type="InterPro" id="IPR036291">
    <property type="entry name" value="NAD(P)-bd_dom_sf"/>
</dbReference>
<accession>A0AAD6XHK3</accession>
<dbReference type="Proteomes" id="UP001222325">
    <property type="component" value="Unassembled WGS sequence"/>
</dbReference>
<dbReference type="CDD" id="cd08276">
    <property type="entry name" value="MDR7"/>
    <property type="match status" value="1"/>
</dbReference>
<gene>
    <name evidence="2" type="ORF">B0H15DRAFT_925458</name>
</gene>
<dbReference type="InterPro" id="IPR013149">
    <property type="entry name" value="ADH-like_C"/>
</dbReference>
<dbReference type="SUPFAM" id="SSF51735">
    <property type="entry name" value="NAD(P)-binding Rossmann-fold domains"/>
    <property type="match status" value="1"/>
</dbReference>
<dbReference type="EMBL" id="JARJCN010000096">
    <property type="protein sequence ID" value="KAJ7075421.1"/>
    <property type="molecule type" value="Genomic_DNA"/>
</dbReference>
<dbReference type="SMART" id="SM00829">
    <property type="entry name" value="PKS_ER"/>
    <property type="match status" value="1"/>
</dbReference>
<evidence type="ECO:0000313" key="2">
    <source>
        <dbReference type="EMBL" id="KAJ7075421.1"/>
    </source>
</evidence>
<dbReference type="InterPro" id="IPR020843">
    <property type="entry name" value="ER"/>
</dbReference>
<name>A0AAD6XHK3_9AGAR</name>
<dbReference type="GO" id="GO:0016491">
    <property type="term" value="F:oxidoreductase activity"/>
    <property type="evidence" value="ECO:0007669"/>
    <property type="project" value="InterPro"/>
</dbReference>
<sequence length="337" mass="35702">MREYRLHEFQGFESLKLTEAPTPTPGPGQVLVKVHAVSLQYRDLMVVKGNYPTPLQPGVVPVSDMAGEIIAVGANVTSMAVGDRVCADLTMPGHIFGDLGADIDGVLCEFKVLDASRLVKFPAHLTYLEACTLPCAGLTAYLALYGHTSVKRGDVVLVQGTSGVSIFALQFALAAGASVIITSSSDAKLEVARKLGASHGINYKTTPNWEDEVLKLTDGQGADIVVDIGGASSVVQSVKACRFGGCVHVVGVLGAPSPDLGTLPILLITKSACVRGVLLHDGMQPFCEMNAMIDAAKLRLYMDPKTFAFEDAPAAFRYLESQAHVGKVVIRVSEDCQ</sequence>
<dbReference type="PANTHER" id="PTHR45033">
    <property type="match status" value="1"/>
</dbReference>
<comment type="caution">
    <text evidence="2">The sequence shown here is derived from an EMBL/GenBank/DDBJ whole genome shotgun (WGS) entry which is preliminary data.</text>
</comment>
<feature type="domain" description="Enoyl reductase (ER)" evidence="1">
    <location>
        <begin position="11"/>
        <end position="330"/>
    </location>
</feature>
<dbReference type="Pfam" id="PF00107">
    <property type="entry name" value="ADH_zinc_N"/>
    <property type="match status" value="1"/>
</dbReference>
<dbReference type="AlphaFoldDB" id="A0AAD6XHK3"/>
<dbReference type="PANTHER" id="PTHR45033:SF2">
    <property type="entry name" value="ZINC-TYPE ALCOHOL DEHYDROGENASE-LIKE PROTEIN C1773.06C"/>
    <property type="match status" value="1"/>
</dbReference>
<dbReference type="InterPro" id="IPR052711">
    <property type="entry name" value="Zinc_ADH-like"/>
</dbReference>
<dbReference type="InterPro" id="IPR011032">
    <property type="entry name" value="GroES-like_sf"/>
</dbReference>
<dbReference type="Pfam" id="PF08240">
    <property type="entry name" value="ADH_N"/>
    <property type="match status" value="1"/>
</dbReference>
<evidence type="ECO:0000259" key="1">
    <source>
        <dbReference type="SMART" id="SM00829"/>
    </source>
</evidence>
<reference evidence="2" key="1">
    <citation type="submission" date="2023-03" db="EMBL/GenBank/DDBJ databases">
        <title>Massive genome expansion in bonnet fungi (Mycena s.s.) driven by repeated elements and novel gene families across ecological guilds.</title>
        <authorList>
            <consortium name="Lawrence Berkeley National Laboratory"/>
            <person name="Harder C.B."/>
            <person name="Miyauchi S."/>
            <person name="Viragh M."/>
            <person name="Kuo A."/>
            <person name="Thoen E."/>
            <person name="Andreopoulos B."/>
            <person name="Lu D."/>
            <person name="Skrede I."/>
            <person name="Drula E."/>
            <person name="Henrissat B."/>
            <person name="Morin E."/>
            <person name="Kohler A."/>
            <person name="Barry K."/>
            <person name="LaButti K."/>
            <person name="Morin E."/>
            <person name="Salamov A."/>
            <person name="Lipzen A."/>
            <person name="Mereny Z."/>
            <person name="Hegedus B."/>
            <person name="Baldrian P."/>
            <person name="Stursova M."/>
            <person name="Weitz H."/>
            <person name="Taylor A."/>
            <person name="Grigoriev I.V."/>
            <person name="Nagy L.G."/>
            <person name="Martin F."/>
            <person name="Kauserud H."/>
        </authorList>
    </citation>
    <scope>NUCLEOTIDE SEQUENCE</scope>
    <source>
        <strain evidence="2">CBHHK173m</strain>
    </source>
</reference>
<dbReference type="InterPro" id="IPR013154">
    <property type="entry name" value="ADH-like_N"/>
</dbReference>
<dbReference type="Gene3D" id="3.40.50.720">
    <property type="entry name" value="NAD(P)-binding Rossmann-like Domain"/>
    <property type="match status" value="1"/>
</dbReference>
<evidence type="ECO:0000313" key="3">
    <source>
        <dbReference type="Proteomes" id="UP001222325"/>
    </source>
</evidence>
<keyword evidence="3" id="KW-1185">Reference proteome</keyword>
<dbReference type="SUPFAM" id="SSF50129">
    <property type="entry name" value="GroES-like"/>
    <property type="match status" value="1"/>
</dbReference>
<organism evidence="2 3">
    <name type="scientific">Mycena belliarum</name>
    <dbReference type="NCBI Taxonomy" id="1033014"/>
    <lineage>
        <taxon>Eukaryota</taxon>
        <taxon>Fungi</taxon>
        <taxon>Dikarya</taxon>
        <taxon>Basidiomycota</taxon>
        <taxon>Agaricomycotina</taxon>
        <taxon>Agaricomycetes</taxon>
        <taxon>Agaricomycetidae</taxon>
        <taxon>Agaricales</taxon>
        <taxon>Marasmiineae</taxon>
        <taxon>Mycenaceae</taxon>
        <taxon>Mycena</taxon>
    </lineage>
</organism>
<dbReference type="Gene3D" id="3.90.180.10">
    <property type="entry name" value="Medium-chain alcohol dehydrogenases, catalytic domain"/>
    <property type="match status" value="1"/>
</dbReference>